<dbReference type="Gene3D" id="1.10.260.40">
    <property type="entry name" value="lambda repressor-like DNA-binding domains"/>
    <property type="match status" value="1"/>
</dbReference>
<dbReference type="OrthoDB" id="5177725at2"/>
<evidence type="ECO:0000259" key="1">
    <source>
        <dbReference type="PROSITE" id="PS50943"/>
    </source>
</evidence>
<dbReference type="SMART" id="SM00530">
    <property type="entry name" value="HTH_XRE"/>
    <property type="match status" value="1"/>
</dbReference>
<name>A0A418MZW8_9ACTN</name>
<dbReference type="AlphaFoldDB" id="A0A418MZW8"/>
<accession>A0A418MZW8</accession>
<dbReference type="CDD" id="cd00093">
    <property type="entry name" value="HTH_XRE"/>
    <property type="match status" value="1"/>
</dbReference>
<evidence type="ECO:0000313" key="3">
    <source>
        <dbReference type="Proteomes" id="UP000283832"/>
    </source>
</evidence>
<reference evidence="2 3" key="1">
    <citation type="submission" date="2018-08" db="EMBL/GenBank/DDBJ databases">
        <title>Jishengella sp. nov., isolated from a root of Azadirachta indica A. Juss. var. siamensis Valenton.</title>
        <authorList>
            <person name="Kuncharoen N."/>
            <person name="Tanasupawat S."/>
            <person name="Kudo T."/>
            <person name="Ohkuma M."/>
        </authorList>
    </citation>
    <scope>NUCLEOTIDE SEQUENCE [LARGE SCALE GENOMIC DNA]</scope>
    <source>
        <strain evidence="2 3">AZ1-13</strain>
    </source>
</reference>
<dbReference type="EMBL" id="QXEC01000002">
    <property type="protein sequence ID" value="RIV40899.1"/>
    <property type="molecule type" value="Genomic_DNA"/>
</dbReference>
<protein>
    <submittedName>
        <fullName evidence="2">XRE family transcriptional regulator</fullName>
    </submittedName>
</protein>
<proteinExistence type="predicted"/>
<dbReference type="InterPro" id="IPR001387">
    <property type="entry name" value="Cro/C1-type_HTH"/>
</dbReference>
<dbReference type="SUPFAM" id="SSF47413">
    <property type="entry name" value="lambda repressor-like DNA-binding domains"/>
    <property type="match status" value="1"/>
</dbReference>
<dbReference type="GO" id="GO:0003677">
    <property type="term" value="F:DNA binding"/>
    <property type="evidence" value="ECO:0007669"/>
    <property type="project" value="InterPro"/>
</dbReference>
<dbReference type="Pfam" id="PF13560">
    <property type="entry name" value="HTH_31"/>
    <property type="match status" value="1"/>
</dbReference>
<dbReference type="PROSITE" id="PS50943">
    <property type="entry name" value="HTH_CROC1"/>
    <property type="match status" value="1"/>
</dbReference>
<dbReference type="RefSeq" id="WP_119573415.1">
    <property type="nucleotide sequence ID" value="NZ_QXEC01000002.1"/>
</dbReference>
<feature type="domain" description="HTH cro/C1-type" evidence="1">
    <location>
        <begin position="27"/>
        <end position="72"/>
    </location>
</feature>
<dbReference type="Pfam" id="PF19054">
    <property type="entry name" value="DUF5753"/>
    <property type="match status" value="1"/>
</dbReference>
<dbReference type="InterPro" id="IPR010982">
    <property type="entry name" value="Lambda_DNA-bd_dom_sf"/>
</dbReference>
<gene>
    <name evidence="2" type="ORF">D2L64_04745</name>
</gene>
<dbReference type="InterPro" id="IPR043917">
    <property type="entry name" value="DUF5753"/>
</dbReference>
<dbReference type="Proteomes" id="UP000283832">
    <property type="component" value="Unassembled WGS sequence"/>
</dbReference>
<evidence type="ECO:0000313" key="2">
    <source>
        <dbReference type="EMBL" id="RIV40899.1"/>
    </source>
</evidence>
<organism evidence="2 3">
    <name type="scientific">Micromonospora radicis</name>
    <dbReference type="NCBI Taxonomy" id="1894971"/>
    <lineage>
        <taxon>Bacteria</taxon>
        <taxon>Bacillati</taxon>
        <taxon>Actinomycetota</taxon>
        <taxon>Actinomycetes</taxon>
        <taxon>Micromonosporales</taxon>
        <taxon>Micromonosporaceae</taxon>
        <taxon>Micromonospora</taxon>
    </lineage>
</organism>
<comment type="caution">
    <text evidence="2">The sequence shown here is derived from an EMBL/GenBank/DDBJ whole genome shotgun (WGS) entry which is preliminary data.</text>
</comment>
<sequence length="301" mass="34114">MTNLVEAPAYQRRRLSRRLTRTRRTTGFTQQQVAAELHWSQSKVTRIESGEVGVSHTDLLALLSLYRISDDSTVREFTRIADIARRPSLPQMSNVHSKAFREYLENEQIAQALHSFEPCYVPGLLQTEKYRTAVLRNAYQLSSLNGEEQAEVERRIAQKVEVMRWRQRLLTSKGTLTKANFVVDEAAIRRVVGAEVGDTSVMREQLERLKVALKSPKVDFRVIPFSSGAHLGMGQSSYVLLEFSNVDDPPVIYEENATGELTTREDEDRIKIVESSFESLQSRAVTGTDLKRLLDDALAAL</sequence>
<keyword evidence="3" id="KW-1185">Reference proteome</keyword>